<gene>
    <name evidence="1" type="ORF">DILT_LOCUS19712</name>
</gene>
<protein>
    <submittedName>
        <fullName evidence="1">Uncharacterized protein</fullName>
    </submittedName>
</protein>
<keyword evidence="2" id="KW-1185">Reference proteome</keyword>
<organism evidence="1 2">
    <name type="scientific">Dibothriocephalus latus</name>
    <name type="common">Fish tapeworm</name>
    <name type="synonym">Diphyllobothrium latum</name>
    <dbReference type="NCBI Taxonomy" id="60516"/>
    <lineage>
        <taxon>Eukaryota</taxon>
        <taxon>Metazoa</taxon>
        <taxon>Spiralia</taxon>
        <taxon>Lophotrochozoa</taxon>
        <taxon>Platyhelminthes</taxon>
        <taxon>Cestoda</taxon>
        <taxon>Eucestoda</taxon>
        <taxon>Diphyllobothriidea</taxon>
        <taxon>Diphyllobothriidae</taxon>
        <taxon>Dibothriocephalus</taxon>
    </lineage>
</organism>
<accession>A0A3P7PRK1</accession>
<sequence length="40" mass="4253">MKVVTPEIAWHETLPIYSCDLQPLASAGSGSATARLAPNR</sequence>
<dbReference type="EMBL" id="UYRU01119183">
    <property type="protein sequence ID" value="VDN45811.1"/>
    <property type="molecule type" value="Genomic_DNA"/>
</dbReference>
<reference evidence="1 2" key="1">
    <citation type="submission" date="2018-11" db="EMBL/GenBank/DDBJ databases">
        <authorList>
            <consortium name="Pathogen Informatics"/>
        </authorList>
    </citation>
    <scope>NUCLEOTIDE SEQUENCE [LARGE SCALE GENOMIC DNA]</scope>
</reference>
<evidence type="ECO:0000313" key="2">
    <source>
        <dbReference type="Proteomes" id="UP000281553"/>
    </source>
</evidence>
<dbReference type="Proteomes" id="UP000281553">
    <property type="component" value="Unassembled WGS sequence"/>
</dbReference>
<proteinExistence type="predicted"/>
<dbReference type="AlphaFoldDB" id="A0A3P7PRK1"/>
<evidence type="ECO:0000313" key="1">
    <source>
        <dbReference type="EMBL" id="VDN45811.1"/>
    </source>
</evidence>
<dbReference type="OrthoDB" id="6281614at2759"/>
<name>A0A3P7PRK1_DIBLA</name>
<feature type="non-terminal residue" evidence="1">
    <location>
        <position position="40"/>
    </location>
</feature>